<protein>
    <submittedName>
        <fullName evidence="1">Uncharacterized protein</fullName>
    </submittedName>
</protein>
<accession>A0A7Z0ATB3</accession>
<dbReference type="EMBL" id="JACCAT010000001">
    <property type="protein sequence ID" value="NYH08240.1"/>
    <property type="molecule type" value="Genomic_DNA"/>
</dbReference>
<evidence type="ECO:0000313" key="2">
    <source>
        <dbReference type="Proteomes" id="UP000553035"/>
    </source>
</evidence>
<dbReference type="AlphaFoldDB" id="A0A7Z0ATB3"/>
<gene>
    <name evidence="1" type="ORF">GGI52_001283</name>
</gene>
<reference evidence="1 2" key="1">
    <citation type="submission" date="2020-07" db="EMBL/GenBank/DDBJ databases">
        <title>Exploring microbial biodiversity for novel pathways involved in the catabolism of aromatic compounds derived from lignin.</title>
        <authorList>
            <person name="Elkins J."/>
        </authorList>
    </citation>
    <scope>NUCLEOTIDE SEQUENCE [LARGE SCALE GENOMIC DNA]</scope>
    <source>
        <strain evidence="1 2">VanB</strain>
    </source>
</reference>
<proteinExistence type="predicted"/>
<dbReference type="Proteomes" id="UP000553035">
    <property type="component" value="Unassembled WGS sequence"/>
</dbReference>
<comment type="caution">
    <text evidence="1">The sequence shown here is derived from an EMBL/GenBank/DDBJ whole genome shotgun (WGS) entry which is preliminary data.</text>
</comment>
<name>A0A7Z0ATB3_9PSED</name>
<organism evidence="1 2">
    <name type="scientific">Pseudomonas moraviensis</name>
    <dbReference type="NCBI Taxonomy" id="321662"/>
    <lineage>
        <taxon>Bacteria</taxon>
        <taxon>Pseudomonadati</taxon>
        <taxon>Pseudomonadota</taxon>
        <taxon>Gammaproteobacteria</taxon>
        <taxon>Pseudomonadales</taxon>
        <taxon>Pseudomonadaceae</taxon>
        <taxon>Pseudomonas</taxon>
    </lineage>
</organism>
<evidence type="ECO:0000313" key="1">
    <source>
        <dbReference type="EMBL" id="NYH08240.1"/>
    </source>
</evidence>
<dbReference type="RefSeq" id="WP_179692750.1">
    <property type="nucleotide sequence ID" value="NZ_JACCAT010000001.1"/>
</dbReference>
<sequence length="260" mass="28827">MTPGAIFTSLKKELGAINPYMAIVDSAVKVFLEMSEQSTNPPGFISAKAKTLGYGTLYLEKLELERSKQFVYLSHIAFINGKAETACDNIKKQSLVAKPTVNVDGDFLRRTIRVIHSSRVGMGVVVNDDVALPDFVDASDVAVIDYFRKMRNINFHGGNSEAAEIFSNMHASAVKGRYGWLPSPVGSLTSQDMILLSKVWQRVIRDLCEKSLDAERDVLPLVAKRYRGVTSERMANGAMKFLQQEYLLDTNAANELISKI</sequence>